<evidence type="ECO:0000256" key="6">
    <source>
        <dbReference type="ARBA" id="ARBA00022727"/>
    </source>
</evidence>
<proteinExistence type="inferred from homology"/>
<keyword evidence="6" id="KW-0545">Nucleotide biosynthesis</keyword>
<dbReference type="CDD" id="cd01672">
    <property type="entry name" value="TMPK"/>
    <property type="match status" value="1"/>
</dbReference>
<dbReference type="GO" id="GO:0005739">
    <property type="term" value="C:mitochondrion"/>
    <property type="evidence" value="ECO:0007669"/>
    <property type="project" value="TreeGrafter"/>
</dbReference>
<evidence type="ECO:0000256" key="7">
    <source>
        <dbReference type="ARBA" id="ARBA00022741"/>
    </source>
</evidence>
<dbReference type="InterPro" id="IPR018094">
    <property type="entry name" value="Thymidylate_kinase"/>
</dbReference>
<dbReference type="FunFam" id="3.40.50.300:FF:000679">
    <property type="entry name" value="Thymidylate kinase"/>
    <property type="match status" value="1"/>
</dbReference>
<dbReference type="OrthoDB" id="425602at2759"/>
<dbReference type="PANTHER" id="PTHR10344">
    <property type="entry name" value="THYMIDYLATE KINASE"/>
    <property type="match status" value="1"/>
</dbReference>
<dbReference type="GO" id="GO:0005634">
    <property type="term" value="C:nucleus"/>
    <property type="evidence" value="ECO:0007669"/>
    <property type="project" value="TreeGrafter"/>
</dbReference>
<dbReference type="GO" id="GO:0006227">
    <property type="term" value="P:dUDP biosynthetic process"/>
    <property type="evidence" value="ECO:0007669"/>
    <property type="project" value="TreeGrafter"/>
</dbReference>
<dbReference type="Gene3D" id="3.40.50.300">
    <property type="entry name" value="P-loop containing nucleotide triphosphate hydrolases"/>
    <property type="match status" value="1"/>
</dbReference>
<dbReference type="Proteomes" id="UP000239649">
    <property type="component" value="Unassembled WGS sequence"/>
</dbReference>
<dbReference type="NCBIfam" id="TIGR00041">
    <property type="entry name" value="DTMP_kinase"/>
    <property type="match status" value="1"/>
</dbReference>
<keyword evidence="9" id="KW-0067">ATP-binding</keyword>
<keyword evidence="12" id="KW-1185">Reference proteome</keyword>
<evidence type="ECO:0000256" key="9">
    <source>
        <dbReference type="ARBA" id="ARBA00022840"/>
    </source>
</evidence>
<dbReference type="PANTHER" id="PTHR10344:SF1">
    <property type="entry name" value="THYMIDYLATE KINASE"/>
    <property type="match status" value="1"/>
</dbReference>
<dbReference type="InterPro" id="IPR039430">
    <property type="entry name" value="Thymidylate_kin-like_dom"/>
</dbReference>
<dbReference type="Pfam" id="PF02223">
    <property type="entry name" value="Thymidylate_kin"/>
    <property type="match status" value="1"/>
</dbReference>
<dbReference type="SUPFAM" id="SSF52540">
    <property type="entry name" value="P-loop containing nucleoside triphosphate hydrolases"/>
    <property type="match status" value="1"/>
</dbReference>
<evidence type="ECO:0000313" key="11">
    <source>
        <dbReference type="EMBL" id="PSC73553.1"/>
    </source>
</evidence>
<dbReference type="STRING" id="554055.A0A2P6VHI3"/>
<comment type="similarity">
    <text evidence="2">Belongs to the thymidylate kinase family.</text>
</comment>
<comment type="caution">
    <text evidence="11">The sequence shown here is derived from an EMBL/GenBank/DDBJ whole genome shotgun (WGS) entry which is preliminary data.</text>
</comment>
<dbReference type="GO" id="GO:0005524">
    <property type="term" value="F:ATP binding"/>
    <property type="evidence" value="ECO:0007669"/>
    <property type="project" value="UniProtKB-KW"/>
</dbReference>
<protein>
    <recommendedName>
        <fullName evidence="4">Thymidylate kinase</fullName>
        <ecNumber evidence="3">2.7.4.9</ecNumber>
    </recommendedName>
</protein>
<accession>A0A2P6VHI3</accession>
<dbReference type="GO" id="GO:0005829">
    <property type="term" value="C:cytosol"/>
    <property type="evidence" value="ECO:0007669"/>
    <property type="project" value="TreeGrafter"/>
</dbReference>
<evidence type="ECO:0000256" key="2">
    <source>
        <dbReference type="ARBA" id="ARBA00009776"/>
    </source>
</evidence>
<gene>
    <name evidence="11" type="ORF">C2E20_2971</name>
</gene>
<evidence type="ECO:0000256" key="3">
    <source>
        <dbReference type="ARBA" id="ARBA00012980"/>
    </source>
</evidence>
<dbReference type="AlphaFoldDB" id="A0A2P6VHI3"/>
<dbReference type="InterPro" id="IPR027417">
    <property type="entry name" value="P-loop_NTPase"/>
</dbReference>
<name>A0A2P6VHI3_9CHLO</name>
<reference evidence="11 12" key="1">
    <citation type="journal article" date="2018" name="Plant J.">
        <title>Genome sequences of Chlorella sorokiniana UTEX 1602 and Micractinium conductrix SAG 241.80: implications to maltose excretion by a green alga.</title>
        <authorList>
            <person name="Arriola M.B."/>
            <person name="Velmurugan N."/>
            <person name="Zhang Y."/>
            <person name="Plunkett M.H."/>
            <person name="Hondzo H."/>
            <person name="Barney B.M."/>
        </authorList>
    </citation>
    <scope>NUCLEOTIDE SEQUENCE [LARGE SCALE GENOMIC DNA]</scope>
    <source>
        <strain evidence="11 12">SAG 241.80</strain>
    </source>
</reference>
<dbReference type="EMBL" id="LHPF02000006">
    <property type="protein sequence ID" value="PSC73553.1"/>
    <property type="molecule type" value="Genomic_DNA"/>
</dbReference>
<keyword evidence="7" id="KW-0547">Nucleotide-binding</keyword>
<dbReference type="GO" id="GO:0006235">
    <property type="term" value="P:dTTP biosynthetic process"/>
    <property type="evidence" value="ECO:0007669"/>
    <property type="project" value="TreeGrafter"/>
</dbReference>
<keyword evidence="5" id="KW-0808">Transferase</keyword>
<evidence type="ECO:0000256" key="8">
    <source>
        <dbReference type="ARBA" id="ARBA00022777"/>
    </source>
</evidence>
<dbReference type="InterPro" id="IPR018095">
    <property type="entry name" value="Thymidylate_kin_CS"/>
</dbReference>
<feature type="domain" description="Thymidylate kinase-like" evidence="10">
    <location>
        <begin position="21"/>
        <end position="199"/>
    </location>
</feature>
<sequence length="241" mass="25931">MSNTQQQTAAPAPPRGAFLVFEGADRAGKSTQCGLLVEHLKAQGVPAELWRFPDRTTAIGKMIDAYLTSQAEIDDAAVHLLFSANRWEKSQELQRKLAAGTTLVVDRYAYSGVAFTAAKAKPGLDRQWCQAPDAGLPAPDAVFFLSLSTEAAAARGGYGEERYEKADFQKKVLEQFQSLRGPAWRMVDASQSVEAIQQQLREAAGAVVARCARGAPLGRLWEGGEAGGQPLAEISTNTAQH</sequence>
<comment type="pathway">
    <text evidence="1">Pyrimidine metabolism; dTTP biosynthesis.</text>
</comment>
<dbReference type="EC" id="2.7.4.9" evidence="3"/>
<dbReference type="HAMAP" id="MF_00165">
    <property type="entry name" value="Thymidylate_kinase"/>
    <property type="match status" value="1"/>
</dbReference>
<evidence type="ECO:0000256" key="4">
    <source>
        <dbReference type="ARBA" id="ARBA00017144"/>
    </source>
</evidence>
<keyword evidence="8 11" id="KW-0418">Kinase</keyword>
<organism evidence="11 12">
    <name type="scientific">Micractinium conductrix</name>
    <dbReference type="NCBI Taxonomy" id="554055"/>
    <lineage>
        <taxon>Eukaryota</taxon>
        <taxon>Viridiplantae</taxon>
        <taxon>Chlorophyta</taxon>
        <taxon>core chlorophytes</taxon>
        <taxon>Trebouxiophyceae</taxon>
        <taxon>Chlorellales</taxon>
        <taxon>Chlorellaceae</taxon>
        <taxon>Chlorella clade</taxon>
        <taxon>Micractinium</taxon>
    </lineage>
</organism>
<dbReference type="GO" id="GO:0004798">
    <property type="term" value="F:dTMP kinase activity"/>
    <property type="evidence" value="ECO:0007669"/>
    <property type="project" value="UniProtKB-EC"/>
</dbReference>
<dbReference type="GO" id="GO:0006233">
    <property type="term" value="P:dTDP biosynthetic process"/>
    <property type="evidence" value="ECO:0007669"/>
    <property type="project" value="InterPro"/>
</dbReference>
<evidence type="ECO:0000313" key="12">
    <source>
        <dbReference type="Proteomes" id="UP000239649"/>
    </source>
</evidence>
<evidence type="ECO:0000256" key="1">
    <source>
        <dbReference type="ARBA" id="ARBA00004992"/>
    </source>
</evidence>
<dbReference type="GO" id="GO:0004550">
    <property type="term" value="F:nucleoside diphosphate kinase activity"/>
    <property type="evidence" value="ECO:0007669"/>
    <property type="project" value="TreeGrafter"/>
</dbReference>
<dbReference type="PROSITE" id="PS01331">
    <property type="entry name" value="THYMIDYLATE_KINASE"/>
    <property type="match status" value="1"/>
</dbReference>
<evidence type="ECO:0000256" key="5">
    <source>
        <dbReference type="ARBA" id="ARBA00022679"/>
    </source>
</evidence>
<evidence type="ECO:0000259" key="10">
    <source>
        <dbReference type="Pfam" id="PF02223"/>
    </source>
</evidence>